<feature type="active site" description="Charge relay system" evidence="5">
    <location>
        <position position="696"/>
    </location>
</feature>
<feature type="active site" description="Charge relay system" evidence="5">
    <location>
        <position position="734"/>
    </location>
</feature>
<dbReference type="SUPFAM" id="SSF52743">
    <property type="entry name" value="Subtilisin-like"/>
    <property type="match status" value="1"/>
</dbReference>
<sequence length="978" mass="111646">MAPMPYVAEGSQTIALLLDTSLTIREIANFLKADEPDREQRHFYIHLMSHCLMIRDHTNRIKTSVKQKNELIVHILLRFESVVTNHVLEELSTCQVSSYSRLRALNLHWNKIQNENDKIKLEFARKCLNFGQSPDQHDELVECLEKWENDVIAQYPEDRSQWSKDDFVPQKESWSEPSYAVWGAAQSLFKALIDSKKCTCSPEHEISARLCLGTYRKSDPNKDDLDDDFDFDMFLSMKQAWQEVHVHTTKERVVQFALDDEVKHLQRRKQQSPRIPQMRVTSLCEPMEKIQKMASLRLEFKVEKGRLFKLRSERAKFPIDRTKSTVSLEQFIKEGSRFITEKTKRILAVLLSYAVLHLHGTPWLQPTWGSSSIMFFQTASSAIPLRPFIHTRLAQEGTDAITLELDHIEQHEEVSCDPNDFDADGFDLDGIDPDDLMLHHFPSLVTLAVMLMELYLATPFEILAKKYGIELLDGVENRTGFIDVDLVFQECKSEIPENSQFYYAIEKCLDPQTWEDEQGKKLDDQTLRATLYEEVIRPLETELNQAFSYISIDELDKKAQTLDFGNWGQTMQNQQTKDHFSCSDQEDAQGSRNELPTPQHSRYFSRYQVLPEARAWSELSAGAPRTAQRSEQRIFGEFDYKASKFFDDETVSEDHSPEACSNYSLWKRNFQAVYKKYIEAHLEQSSQSPVKIAVLDTGIDQTHPDMDARSEQIKGKYNCINEKFESVVNDYNGHGTFTAGLLLDYAPDAELYIIKIAENKPSNPEIIAKAINYAVTLKVDIISMSFGFPTCDIDGYDKVEAAIMNAYSKHVLLFAAASNSGANLDRAYPARDQNVICIHSTDANGNRSKFSPTAISNEINLATIGEAVESAWPVHLCDEATNPTFVKYKSGTSYATPIAAGIGAFLLQYARIHMPEKANMLKRQSKMKAVFRRIAEKSQGSKSRDEYHYVALSVVAGNLFGKGEDFINSTIGDLLKYN</sequence>
<proteinExistence type="inferred from homology"/>
<dbReference type="InterPro" id="IPR000209">
    <property type="entry name" value="Peptidase_S8/S53_dom"/>
</dbReference>
<keyword evidence="3 5" id="KW-0378">Hydrolase</keyword>
<evidence type="ECO:0000256" key="1">
    <source>
        <dbReference type="ARBA" id="ARBA00011073"/>
    </source>
</evidence>
<dbReference type="Pfam" id="PF00082">
    <property type="entry name" value="Peptidase_S8"/>
    <property type="match status" value="1"/>
</dbReference>
<dbReference type="PANTHER" id="PTHR43806:SF11">
    <property type="entry name" value="CEREVISIN-RELATED"/>
    <property type="match status" value="1"/>
</dbReference>
<dbReference type="InterPro" id="IPR023828">
    <property type="entry name" value="Peptidase_S8_Ser-AS"/>
</dbReference>
<evidence type="ECO:0000256" key="6">
    <source>
        <dbReference type="RuleBase" id="RU003355"/>
    </source>
</evidence>
<evidence type="ECO:0000256" key="7">
    <source>
        <dbReference type="SAM" id="MobiDB-lite"/>
    </source>
</evidence>
<dbReference type="InterPro" id="IPR015500">
    <property type="entry name" value="Peptidase_S8_subtilisin-rel"/>
</dbReference>
<accession>A0A2J6RFW8</accession>
<dbReference type="PANTHER" id="PTHR43806">
    <property type="entry name" value="PEPTIDASE S8"/>
    <property type="match status" value="1"/>
</dbReference>
<keyword evidence="2 5" id="KW-0645">Protease</keyword>
<dbReference type="EMBL" id="KZ613949">
    <property type="protein sequence ID" value="PMD37409.1"/>
    <property type="molecule type" value="Genomic_DNA"/>
</dbReference>
<evidence type="ECO:0000313" key="11">
    <source>
        <dbReference type="Proteomes" id="UP000235786"/>
    </source>
</evidence>
<dbReference type="GO" id="GO:0006508">
    <property type="term" value="P:proteolysis"/>
    <property type="evidence" value="ECO:0007669"/>
    <property type="project" value="UniProtKB-KW"/>
</dbReference>
<protein>
    <submittedName>
        <fullName evidence="10">Subtilisin-like protein</fullName>
    </submittedName>
</protein>
<dbReference type="InterPro" id="IPR023827">
    <property type="entry name" value="Peptidase_S8_Asp-AS"/>
</dbReference>
<dbReference type="PROSITE" id="PS00138">
    <property type="entry name" value="SUBTILASE_SER"/>
    <property type="match status" value="1"/>
</dbReference>
<feature type="region of interest" description="Disordered" evidence="7">
    <location>
        <begin position="575"/>
        <end position="598"/>
    </location>
</feature>
<gene>
    <name evidence="10" type="ORF">L207DRAFT_636113</name>
</gene>
<dbReference type="OrthoDB" id="206201at2759"/>
<evidence type="ECO:0000313" key="10">
    <source>
        <dbReference type="EMBL" id="PMD37409.1"/>
    </source>
</evidence>
<dbReference type="PROSITE" id="PS51892">
    <property type="entry name" value="SUBTILASE"/>
    <property type="match status" value="1"/>
</dbReference>
<dbReference type="PROSITE" id="PS00136">
    <property type="entry name" value="SUBTILASE_ASP"/>
    <property type="match status" value="1"/>
</dbReference>
<feature type="domain" description="Peptidase S8/S53" evidence="8">
    <location>
        <begin position="690"/>
        <end position="937"/>
    </location>
</feature>
<dbReference type="InterPro" id="IPR056002">
    <property type="entry name" value="DUF7580"/>
</dbReference>
<evidence type="ECO:0000256" key="5">
    <source>
        <dbReference type="PROSITE-ProRule" id="PRU01240"/>
    </source>
</evidence>
<evidence type="ECO:0000256" key="2">
    <source>
        <dbReference type="ARBA" id="ARBA00022670"/>
    </source>
</evidence>
<feature type="domain" description="DUF7580" evidence="9">
    <location>
        <begin position="184"/>
        <end position="545"/>
    </location>
</feature>
<evidence type="ECO:0000256" key="4">
    <source>
        <dbReference type="ARBA" id="ARBA00022825"/>
    </source>
</evidence>
<dbReference type="CDD" id="cd00306">
    <property type="entry name" value="Peptidases_S8_S53"/>
    <property type="match status" value="1"/>
</dbReference>
<dbReference type="Proteomes" id="UP000235786">
    <property type="component" value="Unassembled WGS sequence"/>
</dbReference>
<dbReference type="STRING" id="1149755.A0A2J6RFW8"/>
<comment type="similarity">
    <text evidence="1 5 6">Belongs to the peptidase S8 family.</text>
</comment>
<name>A0A2J6RFW8_HYAVF</name>
<dbReference type="InterPro" id="IPR050131">
    <property type="entry name" value="Peptidase_S8_subtilisin-like"/>
</dbReference>
<dbReference type="PRINTS" id="PR00723">
    <property type="entry name" value="SUBTILISIN"/>
</dbReference>
<dbReference type="GO" id="GO:0004252">
    <property type="term" value="F:serine-type endopeptidase activity"/>
    <property type="evidence" value="ECO:0007669"/>
    <property type="project" value="UniProtKB-UniRule"/>
</dbReference>
<evidence type="ECO:0000259" key="8">
    <source>
        <dbReference type="Pfam" id="PF00082"/>
    </source>
</evidence>
<evidence type="ECO:0000256" key="3">
    <source>
        <dbReference type="ARBA" id="ARBA00022801"/>
    </source>
</evidence>
<keyword evidence="4 5" id="KW-0720">Serine protease</keyword>
<organism evidence="10 11">
    <name type="scientific">Hyaloscypha variabilis (strain UAMH 11265 / GT02V1 / F)</name>
    <name type="common">Meliniomyces variabilis</name>
    <dbReference type="NCBI Taxonomy" id="1149755"/>
    <lineage>
        <taxon>Eukaryota</taxon>
        <taxon>Fungi</taxon>
        <taxon>Dikarya</taxon>
        <taxon>Ascomycota</taxon>
        <taxon>Pezizomycotina</taxon>
        <taxon>Leotiomycetes</taxon>
        <taxon>Helotiales</taxon>
        <taxon>Hyaloscyphaceae</taxon>
        <taxon>Hyaloscypha</taxon>
        <taxon>Hyaloscypha variabilis</taxon>
    </lineage>
</organism>
<dbReference type="Pfam" id="PF24476">
    <property type="entry name" value="DUF7580"/>
    <property type="match status" value="1"/>
</dbReference>
<dbReference type="AlphaFoldDB" id="A0A2J6RFW8"/>
<dbReference type="Gene3D" id="3.40.50.200">
    <property type="entry name" value="Peptidase S8/S53 domain"/>
    <property type="match status" value="1"/>
</dbReference>
<feature type="compositionally biased region" description="Polar residues" evidence="7">
    <location>
        <begin position="588"/>
        <end position="598"/>
    </location>
</feature>
<feature type="active site" description="Charge relay system" evidence="5">
    <location>
        <position position="893"/>
    </location>
</feature>
<evidence type="ECO:0000259" key="9">
    <source>
        <dbReference type="Pfam" id="PF24476"/>
    </source>
</evidence>
<dbReference type="InterPro" id="IPR036852">
    <property type="entry name" value="Peptidase_S8/S53_dom_sf"/>
</dbReference>
<keyword evidence="11" id="KW-1185">Reference proteome</keyword>
<reference evidence="10 11" key="1">
    <citation type="submission" date="2016-04" db="EMBL/GenBank/DDBJ databases">
        <title>A degradative enzymes factory behind the ericoid mycorrhizal symbiosis.</title>
        <authorList>
            <consortium name="DOE Joint Genome Institute"/>
            <person name="Martino E."/>
            <person name="Morin E."/>
            <person name="Grelet G."/>
            <person name="Kuo A."/>
            <person name="Kohler A."/>
            <person name="Daghino S."/>
            <person name="Barry K."/>
            <person name="Choi C."/>
            <person name="Cichocki N."/>
            <person name="Clum A."/>
            <person name="Copeland A."/>
            <person name="Hainaut M."/>
            <person name="Haridas S."/>
            <person name="Labutti K."/>
            <person name="Lindquist E."/>
            <person name="Lipzen A."/>
            <person name="Khouja H.-R."/>
            <person name="Murat C."/>
            <person name="Ohm R."/>
            <person name="Olson A."/>
            <person name="Spatafora J."/>
            <person name="Veneault-Fourrey C."/>
            <person name="Henrissat B."/>
            <person name="Grigoriev I."/>
            <person name="Martin F."/>
            <person name="Perotto S."/>
        </authorList>
    </citation>
    <scope>NUCLEOTIDE SEQUENCE [LARGE SCALE GENOMIC DNA]</scope>
    <source>
        <strain evidence="10 11">F</strain>
    </source>
</reference>